<dbReference type="Proteomes" id="UP000241690">
    <property type="component" value="Unassembled WGS sequence"/>
</dbReference>
<reference evidence="1 2" key="1">
    <citation type="submission" date="2016-07" db="EMBL/GenBank/DDBJ databases">
        <title>Multiple horizontal gene transfer events from other fungi enriched the ability of initially mycotrophic Trichoderma (Ascomycota) to feed on dead plant biomass.</title>
        <authorList>
            <consortium name="DOE Joint Genome Institute"/>
            <person name="Aerts A."/>
            <person name="Atanasova L."/>
            <person name="Chenthamara K."/>
            <person name="Zhang J."/>
            <person name="Grujic M."/>
            <person name="Henrissat B."/>
            <person name="Kuo A."/>
            <person name="Salamov A."/>
            <person name="Lipzen A."/>
            <person name="Labutti K."/>
            <person name="Barry K."/>
            <person name="Miao Y."/>
            <person name="Rahimi M.J."/>
            <person name="Shen Q."/>
            <person name="Grigoriev I.V."/>
            <person name="Kubicek C.P."/>
            <person name="Druzhinina I.S."/>
        </authorList>
    </citation>
    <scope>NUCLEOTIDE SEQUENCE [LARGE SCALE GENOMIC DNA]</scope>
    <source>
        <strain evidence="1 2">CBS 226.95</strain>
    </source>
</reference>
<evidence type="ECO:0000313" key="2">
    <source>
        <dbReference type="Proteomes" id="UP000241690"/>
    </source>
</evidence>
<keyword evidence="2" id="KW-1185">Reference proteome</keyword>
<accession>A0A2T4AA24</accession>
<dbReference type="RefSeq" id="XP_024773616.1">
    <property type="nucleotide sequence ID" value="XM_024916066.1"/>
</dbReference>
<organism evidence="1 2">
    <name type="scientific">Trichoderma harzianum CBS 226.95</name>
    <dbReference type="NCBI Taxonomy" id="983964"/>
    <lineage>
        <taxon>Eukaryota</taxon>
        <taxon>Fungi</taxon>
        <taxon>Dikarya</taxon>
        <taxon>Ascomycota</taxon>
        <taxon>Pezizomycotina</taxon>
        <taxon>Sordariomycetes</taxon>
        <taxon>Hypocreomycetidae</taxon>
        <taxon>Hypocreales</taxon>
        <taxon>Hypocreaceae</taxon>
        <taxon>Trichoderma</taxon>
    </lineage>
</organism>
<dbReference type="EMBL" id="KZ679681">
    <property type="protein sequence ID" value="PTB53939.1"/>
    <property type="molecule type" value="Genomic_DNA"/>
</dbReference>
<dbReference type="AlphaFoldDB" id="A0A2T4AA24"/>
<gene>
    <name evidence="1" type="ORF">M431DRAFT_482787</name>
</gene>
<evidence type="ECO:0000313" key="1">
    <source>
        <dbReference type="EMBL" id="PTB53939.1"/>
    </source>
</evidence>
<sequence>MGYARRRLTETDWLPGQYLMETQGQVAGTLDGTRTSLLFTLDHQYNRYSIVFPLSLYPTEWILVCADVRLQPHSGVSVQAAPVPDTFSQVHPLHTPPPVRLVCSQFPPSTPVREPFDRYWVPQRQRTSTRTAHMEHWKYGYGYGYGWMDAFSASHRTPPELPPRPGWGLGKTLSPYE</sequence>
<name>A0A2T4AA24_TRIHA</name>
<protein>
    <submittedName>
        <fullName evidence="1">Uncharacterized protein</fullName>
    </submittedName>
</protein>
<dbReference type="GeneID" id="36624635"/>
<proteinExistence type="predicted"/>